<keyword evidence="6 12" id="KW-0548">Nucleotidyltransferase</keyword>
<dbReference type="GO" id="GO:0003912">
    <property type="term" value="F:DNA nucleotidylexotransferase activity"/>
    <property type="evidence" value="ECO:0007669"/>
    <property type="project" value="UniProtKB-KW"/>
</dbReference>
<dbReference type="Pfam" id="PF10391">
    <property type="entry name" value="DNA_pol_lambd_f"/>
    <property type="match status" value="1"/>
</dbReference>
<dbReference type="PROSITE" id="PS50172">
    <property type="entry name" value="BRCT"/>
    <property type="match status" value="1"/>
</dbReference>
<dbReference type="FunFam" id="3.30.210.10:FF:000003">
    <property type="entry name" value="DNA nucleotidylexotransferase"/>
    <property type="match status" value="1"/>
</dbReference>
<dbReference type="SUPFAM" id="SSF47802">
    <property type="entry name" value="DNA polymerase beta, N-terminal domain-like"/>
    <property type="match status" value="1"/>
</dbReference>
<dbReference type="GO" id="GO:0006304">
    <property type="term" value="P:DNA modification"/>
    <property type="evidence" value="ECO:0007669"/>
    <property type="project" value="UniProtKB-KW"/>
</dbReference>
<feature type="compositionally biased region" description="Low complexity" evidence="14">
    <location>
        <begin position="10"/>
        <end position="19"/>
    </location>
</feature>
<feature type="binding site" evidence="13">
    <location>
        <position position="330"/>
    </location>
    <ligand>
        <name>Mg(2+)</name>
        <dbReference type="ChEBI" id="CHEBI:18420"/>
    </ligand>
</feature>
<comment type="catalytic activity">
    <reaction evidence="12">
        <text>DNA(n) + a 2'-deoxyribonucleoside 5'-triphosphate = DNA(n+1) + diphosphate</text>
        <dbReference type="Rhea" id="RHEA:22508"/>
        <dbReference type="Rhea" id="RHEA-COMP:17339"/>
        <dbReference type="Rhea" id="RHEA-COMP:17340"/>
        <dbReference type="ChEBI" id="CHEBI:33019"/>
        <dbReference type="ChEBI" id="CHEBI:61560"/>
        <dbReference type="ChEBI" id="CHEBI:173112"/>
        <dbReference type="EC" id="2.7.7.7"/>
    </reaction>
</comment>
<evidence type="ECO:0000313" key="16">
    <source>
        <dbReference type="Ensembl" id="ENSHCOP00000003793.1"/>
    </source>
</evidence>
<dbReference type="FunFam" id="1.10.150.20:FF:000010">
    <property type="entry name" value="DNA polymerase lambda"/>
    <property type="match status" value="1"/>
</dbReference>
<comment type="cofactor">
    <cofactor evidence="1 12 13">
        <name>Mg(2+)</name>
        <dbReference type="ChEBI" id="CHEBI:18420"/>
    </cofactor>
</comment>
<dbReference type="Gene3D" id="3.30.210.10">
    <property type="entry name" value="DNA polymerase, thumb domain"/>
    <property type="match status" value="1"/>
</dbReference>
<dbReference type="SUPFAM" id="SSF81585">
    <property type="entry name" value="PsbU/PolX domain-like"/>
    <property type="match status" value="1"/>
</dbReference>
<dbReference type="OMA" id="GKPCGHD"/>
<dbReference type="FunFam" id="1.10.150.110:FF:000003">
    <property type="entry name" value="DNA polymerase mu"/>
    <property type="match status" value="1"/>
</dbReference>
<evidence type="ECO:0000256" key="6">
    <source>
        <dbReference type="ARBA" id="ARBA00022695"/>
    </source>
</evidence>
<evidence type="ECO:0000256" key="7">
    <source>
        <dbReference type="ARBA" id="ARBA00022723"/>
    </source>
</evidence>
<dbReference type="Pfam" id="PF00533">
    <property type="entry name" value="BRCT"/>
    <property type="match status" value="1"/>
</dbReference>
<keyword evidence="5 12" id="KW-0808">Transferase</keyword>
<dbReference type="GeneTree" id="ENSGT00940000158490"/>
<dbReference type="InterPro" id="IPR010996">
    <property type="entry name" value="HHH_MUS81"/>
</dbReference>
<evidence type="ECO:0000259" key="15">
    <source>
        <dbReference type="PROSITE" id="PS50172"/>
    </source>
</evidence>
<dbReference type="InterPro" id="IPR036420">
    <property type="entry name" value="BRCT_dom_sf"/>
</dbReference>
<comment type="similarity">
    <text evidence="3 12">Belongs to the DNA polymerase type-X family.</text>
</comment>
<reference evidence="16" key="2">
    <citation type="submission" date="2025-09" db="UniProtKB">
        <authorList>
            <consortium name="Ensembl"/>
        </authorList>
    </citation>
    <scope>IDENTIFICATION</scope>
</reference>
<dbReference type="Gene3D" id="1.10.150.110">
    <property type="entry name" value="DNA polymerase beta, N-terminal domain-like"/>
    <property type="match status" value="1"/>
</dbReference>
<accession>A0A3Q2XHD5</accession>
<dbReference type="Pfam" id="PF14716">
    <property type="entry name" value="HHH_8"/>
    <property type="match status" value="1"/>
</dbReference>
<dbReference type="PANTHER" id="PTHR11276:SF24">
    <property type="entry name" value="DNA-DIRECTED DNA_RNA POLYMERASE MU"/>
    <property type="match status" value="1"/>
</dbReference>
<evidence type="ECO:0000256" key="3">
    <source>
        <dbReference type="ARBA" id="ARBA00008323"/>
    </source>
</evidence>
<feature type="region of interest" description="Disordered" evidence="14">
    <location>
        <begin position="1"/>
        <end position="24"/>
    </location>
</feature>
<dbReference type="PRINTS" id="PR00871">
    <property type="entry name" value="DNAPOLXTDT"/>
</dbReference>
<dbReference type="InterPro" id="IPR022312">
    <property type="entry name" value="DNA_pol_X"/>
</dbReference>
<dbReference type="PIRSF" id="PIRSF501176">
    <property type="entry name" value="DNApol_mu"/>
    <property type="match status" value="1"/>
</dbReference>
<dbReference type="SMART" id="SM00292">
    <property type="entry name" value="BRCT"/>
    <property type="match status" value="1"/>
</dbReference>
<comment type="subcellular location">
    <subcellularLocation>
        <location evidence="2 12">Nucleus</location>
    </subcellularLocation>
</comment>
<feature type="binding site" evidence="13">
    <location>
        <position position="422"/>
    </location>
    <ligand>
        <name>Mg(2+)</name>
        <dbReference type="ChEBI" id="CHEBI:18420"/>
    </ligand>
</feature>
<dbReference type="Pfam" id="PF14791">
    <property type="entry name" value="DNA_pol_B_thumb"/>
    <property type="match status" value="1"/>
</dbReference>
<dbReference type="InterPro" id="IPR043519">
    <property type="entry name" value="NT_sf"/>
</dbReference>
<dbReference type="PRINTS" id="PR00869">
    <property type="entry name" value="DNAPOLX"/>
</dbReference>
<evidence type="ECO:0000256" key="14">
    <source>
        <dbReference type="SAM" id="MobiDB-lite"/>
    </source>
</evidence>
<dbReference type="InterPro" id="IPR018944">
    <property type="entry name" value="DNA_pol_lambd_fingers_domain"/>
</dbReference>
<dbReference type="InterPro" id="IPR001357">
    <property type="entry name" value="BRCT_dom"/>
</dbReference>
<evidence type="ECO:0000256" key="2">
    <source>
        <dbReference type="ARBA" id="ARBA00004123"/>
    </source>
</evidence>
<comment type="function">
    <text evidence="10">Template-independent DNA polymerase which catalyzes the random addition of deoxynucleoside 5'-triphosphate to the 3'-end of a DNA initiator. One of the in vivo functions of this enzyme is the addition of nucleotides at the junction (N region) of rearranged Ig heavy chain and T-cell receptor gene segments during the maturation of B- and T-cells.</text>
</comment>
<sequence>MVPLKRRKVSSSTGGASTSDSRDDASKFPQVVLFLLERKMGTSRRHFLTELGRKKGFRVDESFTENVTHVISEKNSGDEVKSWLSSQGHDPTAAHLVDIRWLTESLSAGCPLDILQQHRLMERPASSGDETATFSMPIYACQRRTTLDHRNAVFTEALSLLAENAELSQDEGRAVAFRRAAATLKAFPEPLTDARQLRGCPCLGQHSLSVIQDILENGSSREVEATRRSERFKAMKLLTAIFGVGAKTAAQWFQEGIRNLPQLHQSGRVLTRAQQAGVAHYDDLTQSVTRAEADTIGQIVEEAVGAKLPSARVTLVGGFRRGKLSGHDVDFLITHPEEGREEGLIPKVVAHLEARDFLLYHKNNRNSYTEASGTPASTMDHFERCFSIFKLPMPEGGEPHSRQDDVALRRGECRRWRAVRVDLVVCPFSQFAFALLGWTGSKLFERELRRWATQQKNMSLSSHALYDNKQRKYLKAATEEEIFAHLSLEYIPPSERNA</sequence>
<dbReference type="GO" id="GO:0046872">
    <property type="term" value="F:metal ion binding"/>
    <property type="evidence" value="ECO:0007669"/>
    <property type="project" value="UniProtKB-UniRule"/>
</dbReference>
<evidence type="ECO:0000256" key="1">
    <source>
        <dbReference type="ARBA" id="ARBA00001946"/>
    </source>
</evidence>
<dbReference type="InterPro" id="IPR001726">
    <property type="entry name" value="TdT/Mu"/>
</dbReference>
<dbReference type="Ensembl" id="ENSHCOT00000008133.1">
    <property type="protein sequence ID" value="ENSHCOP00000003793.1"/>
    <property type="gene ID" value="ENSHCOG00000005191.1"/>
</dbReference>
<dbReference type="PROSITE" id="PS00522">
    <property type="entry name" value="DNA_POLYMERASE_X"/>
    <property type="match status" value="1"/>
</dbReference>
<dbReference type="InterPro" id="IPR028207">
    <property type="entry name" value="DNA_pol_B_palm_palm"/>
</dbReference>
<feature type="domain" description="BRCT" evidence="15">
    <location>
        <begin position="23"/>
        <end position="109"/>
    </location>
</feature>
<dbReference type="CDD" id="cd00141">
    <property type="entry name" value="NT_POLXc"/>
    <property type="match status" value="1"/>
</dbReference>
<dbReference type="InterPro" id="IPR037160">
    <property type="entry name" value="DNA_Pol_thumb_sf"/>
</dbReference>
<dbReference type="InterPro" id="IPR027421">
    <property type="entry name" value="DNA_pol_lamdba_lyase_dom_sf"/>
</dbReference>
<evidence type="ECO:0000256" key="5">
    <source>
        <dbReference type="ARBA" id="ARBA00022679"/>
    </source>
</evidence>
<dbReference type="Pfam" id="PF14792">
    <property type="entry name" value="DNA_pol_B_palm"/>
    <property type="match status" value="1"/>
</dbReference>
<dbReference type="InterPro" id="IPR002054">
    <property type="entry name" value="DNA-dir_DNA_pol_X"/>
</dbReference>
<dbReference type="STRING" id="109280.ENSHCOP00000003793"/>
<evidence type="ECO:0000256" key="4">
    <source>
        <dbReference type="ARBA" id="ARBA00022639"/>
    </source>
</evidence>
<feature type="binding site" evidence="13">
    <location>
        <position position="328"/>
    </location>
    <ligand>
        <name>Mg(2+)</name>
        <dbReference type="ChEBI" id="CHEBI:18420"/>
    </ligand>
</feature>
<dbReference type="Gene3D" id="3.40.50.10190">
    <property type="entry name" value="BRCT domain"/>
    <property type="match status" value="1"/>
</dbReference>
<dbReference type="GO" id="GO:0003887">
    <property type="term" value="F:DNA-directed DNA polymerase activity"/>
    <property type="evidence" value="ECO:0007669"/>
    <property type="project" value="UniProtKB-UniRule"/>
</dbReference>
<dbReference type="InterPro" id="IPR029398">
    <property type="entry name" value="PolB_thumb"/>
</dbReference>
<dbReference type="RefSeq" id="XP_019711972.1">
    <property type="nucleotide sequence ID" value="XM_019856413.1"/>
</dbReference>
<keyword evidence="9 12" id="KW-0539">Nucleus</keyword>
<dbReference type="PANTHER" id="PTHR11276">
    <property type="entry name" value="DNA POLYMERASE TYPE-X FAMILY MEMBER"/>
    <property type="match status" value="1"/>
</dbReference>
<dbReference type="CTD" id="27434"/>
<evidence type="ECO:0000256" key="12">
    <source>
        <dbReference type="PIRNR" id="PIRNR000817"/>
    </source>
</evidence>
<evidence type="ECO:0000256" key="9">
    <source>
        <dbReference type="ARBA" id="ARBA00023242"/>
    </source>
</evidence>
<comment type="catalytic activity">
    <reaction evidence="11">
        <text>DNA(n) + a 2'-deoxyribonucleoside 5'-triphosphate = DNA(n+1) + diphosphate</text>
        <dbReference type="Rhea" id="RHEA:22508"/>
        <dbReference type="Rhea" id="RHEA-COMP:17339"/>
        <dbReference type="Rhea" id="RHEA-COMP:17340"/>
        <dbReference type="ChEBI" id="CHEBI:33019"/>
        <dbReference type="ChEBI" id="CHEBI:61560"/>
        <dbReference type="ChEBI" id="CHEBI:173112"/>
        <dbReference type="EC" id="2.7.7.31"/>
    </reaction>
</comment>
<evidence type="ECO:0000256" key="10">
    <source>
        <dbReference type="ARBA" id="ARBA00037135"/>
    </source>
</evidence>
<dbReference type="SMART" id="SM00483">
    <property type="entry name" value="POLXc"/>
    <property type="match status" value="1"/>
</dbReference>
<reference evidence="16" key="1">
    <citation type="submission" date="2025-08" db="UniProtKB">
        <authorList>
            <consortium name="Ensembl"/>
        </authorList>
    </citation>
    <scope>IDENTIFICATION</scope>
</reference>
<evidence type="ECO:0000256" key="8">
    <source>
        <dbReference type="ARBA" id="ARBA00022842"/>
    </source>
</evidence>
<evidence type="ECO:0000256" key="13">
    <source>
        <dbReference type="PIRSR" id="PIRSR000817-1"/>
    </source>
</evidence>
<dbReference type="GO" id="GO:0005634">
    <property type="term" value="C:nucleus"/>
    <property type="evidence" value="ECO:0007669"/>
    <property type="project" value="UniProtKB-SubCell"/>
</dbReference>
<dbReference type="GO" id="GO:0006303">
    <property type="term" value="P:double-strand break repair via nonhomologous end joining"/>
    <property type="evidence" value="ECO:0007669"/>
    <property type="project" value="TreeGrafter"/>
</dbReference>
<evidence type="ECO:0000256" key="11">
    <source>
        <dbReference type="ARBA" id="ARBA00048976"/>
    </source>
</evidence>
<keyword evidence="8 12" id="KW-0460">Magnesium</keyword>
<dbReference type="SUPFAM" id="SSF81301">
    <property type="entry name" value="Nucleotidyltransferase"/>
    <property type="match status" value="1"/>
</dbReference>
<keyword evidence="7 12" id="KW-0479">Metal-binding</keyword>
<dbReference type="AlphaFoldDB" id="A0A3Q2XHD5"/>
<keyword evidence="17" id="KW-1185">Reference proteome</keyword>
<name>A0A3Q2XHD5_HIPCM</name>
<keyword evidence="4" id="KW-0780">Terminal addition</keyword>
<dbReference type="PIRSF" id="PIRSF000817">
    <property type="entry name" value="DNA_NT"/>
    <property type="match status" value="1"/>
</dbReference>
<dbReference type="InterPro" id="IPR027249">
    <property type="entry name" value="DNA/RNApol_mu"/>
</dbReference>
<dbReference type="Proteomes" id="UP000264820">
    <property type="component" value="Unplaced"/>
</dbReference>
<dbReference type="SUPFAM" id="SSF52113">
    <property type="entry name" value="BRCT domain"/>
    <property type="match status" value="1"/>
</dbReference>
<dbReference type="KEGG" id="hcq:109507172"/>
<dbReference type="FunFam" id="3.40.50.10190:FF:000035">
    <property type="entry name" value="DNA-directed DNA/RNA polymerase mu"/>
    <property type="match status" value="1"/>
</dbReference>
<proteinExistence type="inferred from homology"/>
<dbReference type="OrthoDB" id="205514at2759"/>
<dbReference type="GO" id="GO:0003677">
    <property type="term" value="F:DNA binding"/>
    <property type="evidence" value="ECO:0007669"/>
    <property type="project" value="UniProtKB-UniRule"/>
</dbReference>
<dbReference type="GeneID" id="109507172"/>
<evidence type="ECO:0000313" key="17">
    <source>
        <dbReference type="Proteomes" id="UP000264820"/>
    </source>
</evidence>
<protein>
    <recommendedName>
        <fullName evidence="12">DNA-directed DNA/RNA polymerase mu</fullName>
        <ecNumber evidence="12">2.7.7.7</ecNumber>
    </recommendedName>
</protein>
<dbReference type="InterPro" id="IPR019843">
    <property type="entry name" value="DNA_pol-X_BS"/>
</dbReference>
<dbReference type="Gene3D" id="3.30.460.10">
    <property type="entry name" value="Beta Polymerase, domain 2"/>
    <property type="match status" value="1"/>
</dbReference>
<comment type="function">
    <text evidence="12">Gap-filling polymerase involved in repair of DNA double-strand breaks by non-homologous end joining (NHEJ).</text>
</comment>
<organism evidence="16 17">
    <name type="scientific">Hippocampus comes</name>
    <name type="common">Tiger tail seahorse</name>
    <dbReference type="NCBI Taxonomy" id="109280"/>
    <lineage>
        <taxon>Eukaryota</taxon>
        <taxon>Metazoa</taxon>
        <taxon>Chordata</taxon>
        <taxon>Craniata</taxon>
        <taxon>Vertebrata</taxon>
        <taxon>Euteleostomi</taxon>
        <taxon>Actinopterygii</taxon>
        <taxon>Neopterygii</taxon>
        <taxon>Teleostei</taxon>
        <taxon>Neoteleostei</taxon>
        <taxon>Acanthomorphata</taxon>
        <taxon>Syngnathiaria</taxon>
        <taxon>Syngnathiformes</taxon>
        <taxon>Syngnathoidei</taxon>
        <taxon>Syngnathidae</taxon>
        <taxon>Hippocampus</taxon>
    </lineage>
</organism>
<dbReference type="Gene3D" id="1.10.150.20">
    <property type="entry name" value="5' to 3' exonuclease, C-terminal subdomain"/>
    <property type="match status" value="1"/>
</dbReference>
<dbReference type="EC" id="2.7.7.7" evidence="12"/>